<proteinExistence type="predicted"/>
<reference evidence="3" key="1">
    <citation type="submission" date="2014-03" db="EMBL/GenBank/DDBJ databases">
        <authorList>
            <person name="Aksoy S."/>
            <person name="Warren W."/>
            <person name="Wilson R.K."/>
        </authorList>
    </citation>
    <scope>NUCLEOTIDE SEQUENCE [LARGE SCALE GENOMIC DNA]</scope>
    <source>
        <strain evidence="3">IAEA</strain>
    </source>
</reference>
<keyword evidence="3" id="KW-1185">Reference proteome</keyword>
<organism evidence="2 3">
    <name type="scientific">Glossina pallidipes</name>
    <name type="common">Tsetse fly</name>
    <dbReference type="NCBI Taxonomy" id="7398"/>
    <lineage>
        <taxon>Eukaryota</taxon>
        <taxon>Metazoa</taxon>
        <taxon>Ecdysozoa</taxon>
        <taxon>Arthropoda</taxon>
        <taxon>Hexapoda</taxon>
        <taxon>Insecta</taxon>
        <taxon>Pterygota</taxon>
        <taxon>Neoptera</taxon>
        <taxon>Endopterygota</taxon>
        <taxon>Diptera</taxon>
        <taxon>Brachycera</taxon>
        <taxon>Muscomorpha</taxon>
        <taxon>Hippoboscoidea</taxon>
        <taxon>Glossinidae</taxon>
        <taxon>Glossina</taxon>
    </lineage>
</organism>
<keyword evidence="1" id="KW-1133">Transmembrane helix</keyword>
<reference evidence="2" key="2">
    <citation type="submission" date="2020-05" db="UniProtKB">
        <authorList>
            <consortium name="EnsemblMetazoa"/>
        </authorList>
    </citation>
    <scope>IDENTIFICATION</scope>
    <source>
        <strain evidence="2">IAEA</strain>
    </source>
</reference>
<evidence type="ECO:0000313" key="3">
    <source>
        <dbReference type="Proteomes" id="UP000092445"/>
    </source>
</evidence>
<keyword evidence="1" id="KW-0812">Transmembrane</keyword>
<name>A0A1A9ZD89_GLOPL</name>
<dbReference type="Proteomes" id="UP000092445">
    <property type="component" value="Unassembled WGS sequence"/>
</dbReference>
<evidence type="ECO:0000313" key="2">
    <source>
        <dbReference type="EnsemblMetazoa" id="GPAI011164-PA"/>
    </source>
</evidence>
<keyword evidence="1" id="KW-0472">Membrane</keyword>
<dbReference type="AlphaFoldDB" id="A0A1A9ZD89"/>
<feature type="transmembrane region" description="Helical" evidence="1">
    <location>
        <begin position="88"/>
        <end position="105"/>
    </location>
</feature>
<evidence type="ECO:0000256" key="1">
    <source>
        <dbReference type="SAM" id="Phobius"/>
    </source>
</evidence>
<dbReference type="VEuPathDB" id="VectorBase:GPAI011164"/>
<dbReference type="EnsemblMetazoa" id="GPAI011164-RA">
    <property type="protein sequence ID" value="GPAI011164-PA"/>
    <property type="gene ID" value="GPAI011164"/>
</dbReference>
<protein>
    <submittedName>
        <fullName evidence="2">Uncharacterized protein</fullName>
    </submittedName>
</protein>
<sequence length="152" mass="17366">MSAKADDNEEVWKNFVIVLVIITGENIVDPSNQVDTTLERQVFRVRNPNKTPKQALQARKMAISIFFLDVVKFPSDSCVEECECFRDLFLALLCCFFLLDILFLFESSKRNRPEKLPRSHTCIFAVVTSEPLETAVYSIEIRGKTECLALVV</sequence>
<accession>A0A1A9ZD89</accession>